<organism evidence="2">
    <name type="scientific">Cacopsylla melanoneura</name>
    <dbReference type="NCBI Taxonomy" id="428564"/>
    <lineage>
        <taxon>Eukaryota</taxon>
        <taxon>Metazoa</taxon>
        <taxon>Ecdysozoa</taxon>
        <taxon>Arthropoda</taxon>
        <taxon>Hexapoda</taxon>
        <taxon>Insecta</taxon>
        <taxon>Pterygota</taxon>
        <taxon>Neoptera</taxon>
        <taxon>Paraneoptera</taxon>
        <taxon>Hemiptera</taxon>
        <taxon>Sternorrhyncha</taxon>
        <taxon>Psylloidea</taxon>
        <taxon>Psyllidae</taxon>
        <taxon>Psyllinae</taxon>
        <taxon>Cacopsylla</taxon>
    </lineage>
</organism>
<feature type="signal peptide" evidence="1">
    <location>
        <begin position="1"/>
        <end position="22"/>
    </location>
</feature>
<protein>
    <submittedName>
        <fullName evidence="2">Uncharacterized protein</fullName>
    </submittedName>
</protein>
<evidence type="ECO:0000256" key="1">
    <source>
        <dbReference type="SAM" id="SignalP"/>
    </source>
</evidence>
<sequence>MRLLHKGLLLVLLLECFSLVQSIEFLSRLWDKVLNKIQPKPTMLTAEDYFADYISNKHYPDKAKYSVYKIYLTASTERPGRTNWTMSLLLKKQPKANNTAYPLPYLQCFDVHVEREDKKEYIVNNYNCPGLKDNELILTTLNKDVIVEAATQYVEKIKRTHRSSKFVVWKIPRVTNTTVENHIGDLINVTLNLKVQMVLIEDIERKSSRVIECSGVVLQYIGIPQKNNVVKVQKEGVCSQVFIPKMIKD</sequence>
<accession>A0A8D8XCL2</accession>
<dbReference type="AlphaFoldDB" id="A0A8D8XCL2"/>
<evidence type="ECO:0000313" key="2">
    <source>
        <dbReference type="EMBL" id="CAG6690513.1"/>
    </source>
</evidence>
<reference evidence="2" key="1">
    <citation type="submission" date="2021-05" db="EMBL/GenBank/DDBJ databases">
        <authorList>
            <person name="Alioto T."/>
            <person name="Alioto T."/>
            <person name="Gomez Garrido J."/>
        </authorList>
    </citation>
    <scope>NUCLEOTIDE SEQUENCE</scope>
</reference>
<dbReference type="EMBL" id="HBUF01297877">
    <property type="protein sequence ID" value="CAG6690513.1"/>
    <property type="molecule type" value="Transcribed_RNA"/>
</dbReference>
<keyword evidence="1" id="KW-0732">Signal</keyword>
<proteinExistence type="predicted"/>
<feature type="chain" id="PRO_5034919872" evidence="1">
    <location>
        <begin position="23"/>
        <end position="249"/>
    </location>
</feature>
<name>A0A8D8XCL2_9HEMI</name>